<dbReference type="EMBL" id="AP006495">
    <property type="protein sequence ID" value="BAM80965.1"/>
    <property type="molecule type" value="Genomic_DNA"/>
</dbReference>
<dbReference type="RefSeq" id="XP_005537001.1">
    <property type="nucleotide sequence ID" value="XM_005536944.1"/>
</dbReference>
<dbReference type="SUPFAM" id="SSF53271">
    <property type="entry name" value="PRTase-like"/>
    <property type="match status" value="1"/>
</dbReference>
<dbReference type="GO" id="GO:0016757">
    <property type="term" value="F:glycosyltransferase activity"/>
    <property type="evidence" value="ECO:0007669"/>
    <property type="project" value="UniProtKB-KW"/>
</dbReference>
<dbReference type="PANTHER" id="PTHR43363">
    <property type="entry name" value="HYPOXANTHINE PHOSPHORIBOSYLTRANSFERASE"/>
    <property type="match status" value="1"/>
</dbReference>
<keyword evidence="2" id="KW-0808">Transferase</keyword>
<dbReference type="PANTHER" id="PTHR43363:SF1">
    <property type="entry name" value="HYPOXANTHINE-GUANINE PHOSPHORIBOSYLTRANSFERASE"/>
    <property type="match status" value="1"/>
</dbReference>
<dbReference type="Gene3D" id="3.40.50.2020">
    <property type="match status" value="1"/>
</dbReference>
<organism evidence="4 5">
    <name type="scientific">Cyanidioschyzon merolae (strain NIES-3377 / 10D)</name>
    <name type="common">Unicellular red alga</name>
    <dbReference type="NCBI Taxonomy" id="280699"/>
    <lineage>
        <taxon>Eukaryota</taxon>
        <taxon>Rhodophyta</taxon>
        <taxon>Bangiophyceae</taxon>
        <taxon>Cyanidiales</taxon>
        <taxon>Cyanidiaceae</taxon>
        <taxon>Cyanidioschyzon</taxon>
    </lineage>
</organism>
<evidence type="ECO:0000313" key="5">
    <source>
        <dbReference type="Proteomes" id="UP000007014"/>
    </source>
</evidence>
<dbReference type="Pfam" id="PF00156">
    <property type="entry name" value="Pribosyltran"/>
    <property type="match status" value="1"/>
</dbReference>
<dbReference type="HOGENOM" id="CLU_827313_0_0_1"/>
<dbReference type="Gramene" id="CMM088CT">
    <property type="protein sequence ID" value="CMM088CT"/>
    <property type="gene ID" value="CMM088C"/>
</dbReference>
<reference evidence="4 5" key="1">
    <citation type="journal article" date="2004" name="Nature">
        <title>Genome sequence of the ultrasmall unicellular red alga Cyanidioschyzon merolae 10D.</title>
        <authorList>
            <person name="Matsuzaki M."/>
            <person name="Misumi O."/>
            <person name="Shin-i T."/>
            <person name="Maruyama S."/>
            <person name="Takahara M."/>
            <person name="Miyagishima S."/>
            <person name="Mori T."/>
            <person name="Nishida K."/>
            <person name="Yagisawa F."/>
            <person name="Nishida K."/>
            <person name="Yoshida Y."/>
            <person name="Nishimura Y."/>
            <person name="Nakao S."/>
            <person name="Kobayashi T."/>
            <person name="Momoyama Y."/>
            <person name="Higashiyama T."/>
            <person name="Minoda A."/>
            <person name="Sano M."/>
            <person name="Nomoto H."/>
            <person name="Oishi K."/>
            <person name="Hayashi H."/>
            <person name="Ohta F."/>
            <person name="Nishizaka S."/>
            <person name="Haga S."/>
            <person name="Miura S."/>
            <person name="Morishita T."/>
            <person name="Kabeya Y."/>
            <person name="Terasawa K."/>
            <person name="Suzuki Y."/>
            <person name="Ishii Y."/>
            <person name="Asakawa S."/>
            <person name="Takano H."/>
            <person name="Ohta N."/>
            <person name="Kuroiwa H."/>
            <person name="Tanaka K."/>
            <person name="Shimizu N."/>
            <person name="Sugano S."/>
            <person name="Sato N."/>
            <person name="Nozaki H."/>
            <person name="Ogasawara N."/>
            <person name="Kohara Y."/>
            <person name="Kuroiwa T."/>
        </authorList>
    </citation>
    <scope>NUCLEOTIDE SEQUENCE [LARGE SCALE GENOMIC DNA]</scope>
    <source>
        <strain evidence="4 5">10D</strain>
    </source>
</reference>
<proteinExistence type="predicted"/>
<evidence type="ECO:0000256" key="1">
    <source>
        <dbReference type="ARBA" id="ARBA00022676"/>
    </source>
</evidence>
<name>M1V5N2_CYAM1</name>
<dbReference type="Proteomes" id="UP000007014">
    <property type="component" value="Chromosome 13"/>
</dbReference>
<sequence>MCASVDCRRGTRVGNRYANVMERKVPDLQQQQQQQQQQTASDQLLAVLRGKVSPAAAFASVTADCASLCWHARAAVARGKGVHGYDRRPAAGHRVRYPVPAQRCISERSFWRRSFWSDAERKVLRGVFACVRPASGPAHGDTAAGMANFRGKYTIVTWAEVEELANALATRVMEKSVPTGGENLSTHPGRGRVCYDLLLGITRGGLIPCTLLAQRFEHRNILTATVIFYDDSGERFYGLQEPRALMFPDMKLIEGKRVLIVDDVFDSGRTARAVRLRCERARAALAHVAVLHYKPENNRFGSGEAPDFYGKEVAGSEWIVYPWELLSPQAAFKDIR</sequence>
<keyword evidence="5" id="KW-1185">Reference proteome</keyword>
<dbReference type="OrthoDB" id="10248306at2759"/>
<reference evidence="4 5" key="2">
    <citation type="journal article" date="2007" name="BMC Biol.">
        <title>A 100%-complete sequence reveals unusually simple genomic features in the hot-spring red alga Cyanidioschyzon merolae.</title>
        <authorList>
            <person name="Nozaki H."/>
            <person name="Takano H."/>
            <person name="Misumi O."/>
            <person name="Terasawa K."/>
            <person name="Matsuzaki M."/>
            <person name="Maruyama S."/>
            <person name="Nishida K."/>
            <person name="Yagisawa F."/>
            <person name="Yoshida Y."/>
            <person name="Fujiwara T."/>
            <person name="Takio S."/>
            <person name="Tamura K."/>
            <person name="Chung S.J."/>
            <person name="Nakamura S."/>
            <person name="Kuroiwa H."/>
            <person name="Tanaka K."/>
            <person name="Sato N."/>
            <person name="Kuroiwa T."/>
        </authorList>
    </citation>
    <scope>NUCLEOTIDE SEQUENCE [LARGE SCALE GENOMIC DNA]</scope>
    <source>
        <strain evidence="4 5">10D</strain>
    </source>
</reference>
<dbReference type="InterPro" id="IPR029057">
    <property type="entry name" value="PRTase-like"/>
</dbReference>
<dbReference type="InterPro" id="IPR000836">
    <property type="entry name" value="PRTase_dom"/>
</dbReference>
<keyword evidence="1 4" id="KW-0328">Glycosyltransferase</keyword>
<dbReference type="KEGG" id="cme:CYME_CMM088C"/>
<evidence type="ECO:0000259" key="3">
    <source>
        <dbReference type="Pfam" id="PF00156"/>
    </source>
</evidence>
<dbReference type="GeneID" id="16995085"/>
<gene>
    <name evidence="4" type="ORF">CYME_CMM088C</name>
</gene>
<dbReference type="AlphaFoldDB" id="M1V5N2"/>
<dbReference type="CDD" id="cd06223">
    <property type="entry name" value="PRTases_typeI"/>
    <property type="match status" value="1"/>
</dbReference>
<evidence type="ECO:0000256" key="2">
    <source>
        <dbReference type="ARBA" id="ARBA00022679"/>
    </source>
</evidence>
<accession>M1V5N2</accession>
<protein>
    <submittedName>
        <fullName evidence="4">Probable purine phosphoribosyltransferase</fullName>
    </submittedName>
</protein>
<evidence type="ECO:0000313" key="4">
    <source>
        <dbReference type="EMBL" id="BAM80965.1"/>
    </source>
</evidence>
<feature type="domain" description="Phosphoribosyltransferase" evidence="3">
    <location>
        <begin position="196"/>
        <end position="297"/>
    </location>
</feature>